<proteinExistence type="predicted"/>
<keyword evidence="3" id="KW-1185">Reference proteome</keyword>
<organism evidence="2 3">
    <name type="scientific">Sagittula stellata (strain ATCC 700073 / DSM 11524 / E-37)</name>
    <dbReference type="NCBI Taxonomy" id="388399"/>
    <lineage>
        <taxon>Bacteria</taxon>
        <taxon>Pseudomonadati</taxon>
        <taxon>Pseudomonadota</taxon>
        <taxon>Alphaproteobacteria</taxon>
        <taxon>Rhodobacterales</taxon>
        <taxon>Roseobacteraceae</taxon>
        <taxon>Sagittula</taxon>
    </lineage>
</organism>
<evidence type="ECO:0000259" key="1">
    <source>
        <dbReference type="Pfam" id="PF12770"/>
    </source>
</evidence>
<gene>
    <name evidence="2" type="ORF">SSE37_09148</name>
</gene>
<dbReference type="OrthoDB" id="8477184at2"/>
<sequence>MSVTRIRFERAIGHDMTEYTQFHIEAPGVLLSDAPRPPLQIDAHKAVFDAFDAAGPDDVVRAAGDALWSCLSAHRNTKEAFRPILRKDATKGALRLAFSDLAGDAKALPWEALRETQAGFLCFDRRIPILREVETETAPDLQIANTDTLRFLAVIGARGDDGQGEWDEIRKALQSLTGSVRFQALILASRQELEDDINALGVPAIRAETIPHGTSALVARIERFGPHVAHLFCHGYAGTESVLEVEDGGVNYGCTKPTWLMRGDLLHALSAKAWLVVLNACSLADVGDAEDTGPGTPETASLCEELVQSGIPVVVGMRGPMLARYTHAFGGTFHERALRAVGQAIAQGGMELDLGACFSDACRAILADPPLPPMLAAARIRDWTFPVMTLRSGPLAIKVIGHGDAPGGASPDVDEDTLLAREEAIGEREVLARILDSRGDVLPDEAVREVRARIAELEAQLGTRTRTEEHTAFDEA</sequence>
<feature type="domain" description="CHAT" evidence="1">
    <location>
        <begin position="81"/>
        <end position="346"/>
    </location>
</feature>
<dbReference type="AlphaFoldDB" id="A3JZR1"/>
<dbReference type="EMBL" id="AAYA01000002">
    <property type="protein sequence ID" value="EBA09964.1"/>
    <property type="molecule type" value="Genomic_DNA"/>
</dbReference>
<name>A3JZR1_SAGS3</name>
<dbReference type="Proteomes" id="UP000005713">
    <property type="component" value="Unassembled WGS sequence"/>
</dbReference>
<dbReference type="InterPro" id="IPR024983">
    <property type="entry name" value="CHAT_dom"/>
</dbReference>
<evidence type="ECO:0000313" key="2">
    <source>
        <dbReference type="EMBL" id="EBA09964.1"/>
    </source>
</evidence>
<dbReference type="Pfam" id="PF12770">
    <property type="entry name" value="CHAT"/>
    <property type="match status" value="1"/>
</dbReference>
<evidence type="ECO:0000313" key="3">
    <source>
        <dbReference type="Proteomes" id="UP000005713"/>
    </source>
</evidence>
<reference evidence="2 3" key="1">
    <citation type="submission" date="2006-06" db="EMBL/GenBank/DDBJ databases">
        <authorList>
            <person name="Moran M.A."/>
            <person name="Ferriera S."/>
            <person name="Johnson J."/>
            <person name="Kravitz S."/>
            <person name="Beeson K."/>
            <person name="Sutton G."/>
            <person name="Rogers Y.-H."/>
            <person name="Friedman R."/>
            <person name="Frazier M."/>
            <person name="Venter J.C."/>
        </authorList>
    </citation>
    <scope>NUCLEOTIDE SEQUENCE [LARGE SCALE GENOMIC DNA]</scope>
    <source>
        <strain evidence="2 3">E-37</strain>
    </source>
</reference>
<comment type="caution">
    <text evidence="2">The sequence shown here is derived from an EMBL/GenBank/DDBJ whole genome shotgun (WGS) entry which is preliminary data.</text>
</comment>
<dbReference type="RefSeq" id="WP_005856317.1">
    <property type="nucleotide sequence ID" value="NZ_AAYA01000002.1"/>
</dbReference>
<protein>
    <recommendedName>
        <fullName evidence="1">CHAT domain-containing protein</fullName>
    </recommendedName>
</protein>
<accession>A3JZR1</accession>